<evidence type="ECO:0000256" key="8">
    <source>
        <dbReference type="SAM" id="Phobius"/>
    </source>
</evidence>
<evidence type="ECO:0000313" key="10">
    <source>
        <dbReference type="Proteomes" id="UP001465755"/>
    </source>
</evidence>
<feature type="transmembrane region" description="Helical" evidence="8">
    <location>
        <begin position="76"/>
        <end position="97"/>
    </location>
</feature>
<feature type="transmembrane region" description="Helical" evidence="8">
    <location>
        <begin position="545"/>
        <end position="569"/>
    </location>
</feature>
<feature type="compositionally biased region" description="Polar residues" evidence="7">
    <location>
        <begin position="273"/>
        <end position="282"/>
    </location>
</feature>
<reference evidence="9 10" key="1">
    <citation type="journal article" date="2024" name="Nat. Commun.">
        <title>Phylogenomics reveals the evolutionary origins of lichenization in chlorophyte algae.</title>
        <authorList>
            <person name="Puginier C."/>
            <person name="Libourel C."/>
            <person name="Otte J."/>
            <person name="Skaloud P."/>
            <person name="Haon M."/>
            <person name="Grisel S."/>
            <person name="Petersen M."/>
            <person name="Berrin J.G."/>
            <person name="Delaux P.M."/>
            <person name="Dal Grande F."/>
            <person name="Keller J."/>
        </authorList>
    </citation>
    <scope>NUCLEOTIDE SEQUENCE [LARGE SCALE GENOMIC DNA]</scope>
    <source>
        <strain evidence="9 10">SAG 2036</strain>
    </source>
</reference>
<keyword evidence="4 8" id="KW-0812">Transmembrane</keyword>
<comment type="caution">
    <text evidence="9">The sequence shown here is derived from an EMBL/GenBank/DDBJ whole genome shotgun (WGS) entry which is preliminary data.</text>
</comment>
<feature type="transmembrane region" description="Helical" evidence="8">
    <location>
        <begin position="16"/>
        <end position="39"/>
    </location>
</feature>
<dbReference type="SUPFAM" id="SSF103473">
    <property type="entry name" value="MFS general substrate transporter"/>
    <property type="match status" value="1"/>
</dbReference>
<dbReference type="PANTHER" id="PTHR20772:SF2">
    <property type="entry name" value="PROTEIN FMP42"/>
    <property type="match status" value="1"/>
</dbReference>
<protein>
    <submittedName>
        <fullName evidence="9">Uncharacterized protein</fullName>
    </submittedName>
</protein>
<evidence type="ECO:0000256" key="2">
    <source>
        <dbReference type="ARBA" id="ARBA00006595"/>
    </source>
</evidence>
<feature type="transmembrane region" description="Helical" evidence="8">
    <location>
        <begin position="127"/>
        <end position="149"/>
    </location>
</feature>
<sequence length="677" mass="73242">MATDTPLPYGYWDAKYLLLFQCFIGEFLQGGLVFGFNALSVILKRQGFYGCSQSIADRTRDAQLDQDCAAQETRLAVLWTIGAFALNFGPVIVGGILDFIGPKLTSIVGVMLNMLALILMGTSKAHVFNALAPASVILGLAGITFHLSQLHVASLFPRRKGLVASLLVAGFTGCGIIFYIMQEMNKFPSQSAYRAMFCGYAGICGLWIPINFWMMPWRPIQVGQVFLYTGRLHFKVVQRKDLDKQVLAARRSLHDKTSPAPGSPTSHGAEANGHSNGALSSLEQTGDADAGLQLSAYVNLSGRSSDLKDQANFADSSDPRWLEEERAKAATSVEMTSVRRSGSPVRRRNATGDEGRESGTPTAQSGQAAGGEAEPGGPSAAPTSGPSKGDKLTIRPSFLGPGGLNGNVEEPDPESGANSRGLDVVWGPLVFESRRWVELRQQSFRRQVTSAESTGMGIFYTVNVFCIQFYLGTTRLQLEQKGDTSLRVTGIANVVPAFGFLGIPVIGWLLDTKGYGITLGTINFLGVVASLFEAMPSLWFQVVTLIIWCAGRFFLYTSYYAIFGALFGVTNFGRMVAIDNTVNGLVGLLQLPFTSWALHGLGGNFTAINLIQAAVLLPLFVFAYYMYKWEREDLVPIRPNEGEELPCTMVGARAAREAKFIKSLERRLSGAAGGGSE</sequence>
<feature type="transmembrane region" description="Helical" evidence="8">
    <location>
        <begin position="192"/>
        <end position="210"/>
    </location>
</feature>
<feature type="region of interest" description="Disordered" evidence="7">
    <location>
        <begin position="251"/>
        <end position="282"/>
    </location>
</feature>
<dbReference type="InterPro" id="IPR052599">
    <property type="entry name" value="SLC43A_AATransporter"/>
</dbReference>
<dbReference type="GO" id="GO:0016020">
    <property type="term" value="C:membrane"/>
    <property type="evidence" value="ECO:0007669"/>
    <property type="project" value="UniProtKB-SubCell"/>
</dbReference>
<feature type="transmembrane region" description="Helical" evidence="8">
    <location>
        <begin position="161"/>
        <end position="180"/>
    </location>
</feature>
<name>A0AAW1PCW2_9CHLO</name>
<dbReference type="Proteomes" id="UP001465755">
    <property type="component" value="Unassembled WGS sequence"/>
</dbReference>
<keyword evidence="3" id="KW-0813">Transport</keyword>
<evidence type="ECO:0000256" key="1">
    <source>
        <dbReference type="ARBA" id="ARBA00004141"/>
    </source>
</evidence>
<evidence type="ECO:0000256" key="7">
    <source>
        <dbReference type="SAM" id="MobiDB-lite"/>
    </source>
</evidence>
<feature type="transmembrane region" description="Helical" evidence="8">
    <location>
        <begin position="605"/>
        <end position="627"/>
    </location>
</feature>
<gene>
    <name evidence="9" type="ORF">WJX73_005143</name>
</gene>
<evidence type="ECO:0000256" key="3">
    <source>
        <dbReference type="ARBA" id="ARBA00022448"/>
    </source>
</evidence>
<dbReference type="AlphaFoldDB" id="A0AAW1PCW2"/>
<keyword evidence="6 8" id="KW-0472">Membrane</keyword>
<accession>A0AAW1PCW2</accession>
<comment type="subcellular location">
    <subcellularLocation>
        <location evidence="1">Membrane</location>
        <topology evidence="1">Multi-pass membrane protein</topology>
    </subcellularLocation>
</comment>
<comment type="similarity">
    <text evidence="2">Belongs to the SLC43A transporter (TC 2.A.1.44) family.</text>
</comment>
<dbReference type="InterPro" id="IPR036259">
    <property type="entry name" value="MFS_trans_sf"/>
</dbReference>
<dbReference type="Gene3D" id="1.20.1250.20">
    <property type="entry name" value="MFS general substrate transporter like domains"/>
    <property type="match status" value="2"/>
</dbReference>
<dbReference type="PANTHER" id="PTHR20772">
    <property type="entry name" value="PROTEIN FMP42"/>
    <property type="match status" value="1"/>
</dbReference>
<keyword evidence="10" id="KW-1185">Reference proteome</keyword>
<evidence type="ECO:0000313" key="9">
    <source>
        <dbReference type="EMBL" id="KAK9806422.1"/>
    </source>
</evidence>
<evidence type="ECO:0000256" key="4">
    <source>
        <dbReference type="ARBA" id="ARBA00022692"/>
    </source>
</evidence>
<feature type="transmembrane region" description="Helical" evidence="8">
    <location>
        <begin position="517"/>
        <end position="539"/>
    </location>
</feature>
<keyword evidence="5 8" id="KW-1133">Transmembrane helix</keyword>
<evidence type="ECO:0000256" key="5">
    <source>
        <dbReference type="ARBA" id="ARBA00022989"/>
    </source>
</evidence>
<organism evidence="9 10">
    <name type="scientific">Symbiochloris irregularis</name>
    <dbReference type="NCBI Taxonomy" id="706552"/>
    <lineage>
        <taxon>Eukaryota</taxon>
        <taxon>Viridiplantae</taxon>
        <taxon>Chlorophyta</taxon>
        <taxon>core chlorophytes</taxon>
        <taxon>Trebouxiophyceae</taxon>
        <taxon>Trebouxiales</taxon>
        <taxon>Trebouxiaceae</taxon>
        <taxon>Symbiochloris</taxon>
    </lineage>
</organism>
<feature type="region of interest" description="Disordered" evidence="7">
    <location>
        <begin position="325"/>
        <end position="420"/>
    </location>
</feature>
<feature type="transmembrane region" description="Helical" evidence="8">
    <location>
        <begin position="103"/>
        <end position="120"/>
    </location>
</feature>
<proteinExistence type="inferred from homology"/>
<evidence type="ECO:0000256" key="6">
    <source>
        <dbReference type="ARBA" id="ARBA00023136"/>
    </source>
</evidence>
<dbReference type="EMBL" id="JALJOQ010000038">
    <property type="protein sequence ID" value="KAK9806422.1"/>
    <property type="molecule type" value="Genomic_DNA"/>
</dbReference>
<feature type="compositionally biased region" description="Low complexity" evidence="7">
    <location>
        <begin position="362"/>
        <end position="387"/>
    </location>
</feature>
<feature type="transmembrane region" description="Helical" evidence="8">
    <location>
        <begin position="491"/>
        <end position="510"/>
    </location>
</feature>